<sequence>MPTPGLAQPDMQAGGAGGTAIESGLLECRSPASVSYGFGSSRRLTCEFRPSARMGTQYYSGTFDRVGLDFGVSDQGSMIWMVLSTTPHLGLGALAGTYVGVTAGVALGPGLAANVLVAKDAAHGLALQPVSVSADSGLAIALAAASLTLAPAPSPTR</sequence>
<name>A0A4R3LRG9_9HYPH</name>
<dbReference type="Pfam" id="PF06186">
    <property type="entry name" value="DUF992"/>
    <property type="match status" value="1"/>
</dbReference>
<dbReference type="Proteomes" id="UP000294664">
    <property type="component" value="Unassembled WGS sequence"/>
</dbReference>
<evidence type="ECO:0000313" key="1">
    <source>
        <dbReference type="EMBL" id="TCT03184.1"/>
    </source>
</evidence>
<dbReference type="RefSeq" id="WP_132032931.1">
    <property type="nucleotide sequence ID" value="NZ_SMAI01000010.1"/>
</dbReference>
<protein>
    <submittedName>
        <fullName evidence="1">Uncharacterized protein DUF992</fullName>
    </submittedName>
</protein>
<evidence type="ECO:0000313" key="2">
    <source>
        <dbReference type="Proteomes" id="UP000294664"/>
    </source>
</evidence>
<dbReference type="OrthoDB" id="8451570at2"/>
<comment type="caution">
    <text evidence="1">The sequence shown here is derived from an EMBL/GenBank/DDBJ whole genome shotgun (WGS) entry which is preliminary data.</text>
</comment>
<gene>
    <name evidence="1" type="ORF">EDC64_11047</name>
</gene>
<accession>A0A4R3LRG9</accession>
<dbReference type="InterPro" id="IPR009333">
    <property type="entry name" value="DUF992"/>
</dbReference>
<keyword evidence="2" id="KW-1185">Reference proteome</keyword>
<dbReference type="AlphaFoldDB" id="A0A4R3LRG9"/>
<proteinExistence type="predicted"/>
<dbReference type="EMBL" id="SMAI01000010">
    <property type="protein sequence ID" value="TCT03184.1"/>
    <property type="molecule type" value="Genomic_DNA"/>
</dbReference>
<organism evidence="1 2">
    <name type="scientific">Aquabacter spiritensis</name>
    <dbReference type="NCBI Taxonomy" id="933073"/>
    <lineage>
        <taxon>Bacteria</taxon>
        <taxon>Pseudomonadati</taxon>
        <taxon>Pseudomonadota</taxon>
        <taxon>Alphaproteobacteria</taxon>
        <taxon>Hyphomicrobiales</taxon>
        <taxon>Xanthobacteraceae</taxon>
        <taxon>Aquabacter</taxon>
    </lineage>
</organism>
<reference evidence="1 2" key="1">
    <citation type="submission" date="2019-03" db="EMBL/GenBank/DDBJ databases">
        <title>Genomic Encyclopedia of Type Strains, Phase IV (KMG-IV): sequencing the most valuable type-strain genomes for metagenomic binning, comparative biology and taxonomic classification.</title>
        <authorList>
            <person name="Goeker M."/>
        </authorList>
    </citation>
    <scope>NUCLEOTIDE SEQUENCE [LARGE SCALE GENOMIC DNA]</scope>
    <source>
        <strain evidence="1 2">DSM 9035</strain>
    </source>
</reference>